<gene>
    <name evidence="1" type="ORF">I6G47_00975</name>
</gene>
<sequence>MSYPLINGAAINGEEAGEATVGIDLVTFGQAVAVPALLAAGAQPMELGTPRIVLPLRPPGLDLVSSGQATARYNTALQPPGIDLVTGGRAMAEMVLEAQGAQPLELGAPRVRNGLDASLGIEGLDLVRTDFAVIALEQVAPDQVVQARSGRPLEMGTPEARPGAVTVQAVSAQPLVLGAPGAGTRLLAQGVHLLELGMPAAGIRLQASAARPLERGVPMVAVALQVEGIDLVRAGTASIALPTAQLLAASAYVLELGTPGLPSTTVRARVSFPLQLGMPAVARENTC</sequence>
<dbReference type="Proteomes" id="UP000595064">
    <property type="component" value="Chromosome"/>
</dbReference>
<dbReference type="KEGG" id="dla:I6G47_00975"/>
<dbReference type="EMBL" id="CP065748">
    <property type="protein sequence ID" value="QPS81689.1"/>
    <property type="molecule type" value="Genomic_DNA"/>
</dbReference>
<keyword evidence="2" id="KW-1185">Reference proteome</keyword>
<name>A0A7T2YTS9_9BURK</name>
<dbReference type="RefSeq" id="WP_016453344.1">
    <property type="nucleotide sequence ID" value="NZ_CP065748.1"/>
</dbReference>
<dbReference type="AlphaFoldDB" id="A0A7T2YTS9"/>
<accession>A0A7T2YTS9</accession>
<evidence type="ECO:0000313" key="2">
    <source>
        <dbReference type="Proteomes" id="UP000595064"/>
    </source>
</evidence>
<organism evidence="1 2">
    <name type="scientific">Delftia lacustris</name>
    <dbReference type="NCBI Taxonomy" id="558537"/>
    <lineage>
        <taxon>Bacteria</taxon>
        <taxon>Pseudomonadati</taxon>
        <taxon>Pseudomonadota</taxon>
        <taxon>Betaproteobacteria</taxon>
        <taxon>Burkholderiales</taxon>
        <taxon>Comamonadaceae</taxon>
        <taxon>Delftia</taxon>
    </lineage>
</organism>
<protein>
    <submittedName>
        <fullName evidence="1">Uncharacterized protein</fullName>
    </submittedName>
</protein>
<evidence type="ECO:0000313" key="1">
    <source>
        <dbReference type="EMBL" id="QPS81689.1"/>
    </source>
</evidence>
<reference evidence="1 2" key="1">
    <citation type="submission" date="2020-12" db="EMBL/GenBank/DDBJ databases">
        <title>FDA dAtabase for Regulatory Grade micrObial Sequences (FDA-ARGOS): Supporting development and validation of Infectious Disease Dx tests.</title>
        <authorList>
            <person name="Sproer C."/>
            <person name="Gronow S."/>
            <person name="Severitt S."/>
            <person name="Schroder I."/>
            <person name="Tallon L."/>
            <person name="Sadzewicz L."/>
            <person name="Zhao X."/>
            <person name="Boylan J."/>
            <person name="Ott S."/>
            <person name="Bowen H."/>
            <person name="Vavikolanu K."/>
            <person name="Mehta A."/>
            <person name="Aluvathingal J."/>
            <person name="Nadendla S."/>
            <person name="Lowell S."/>
            <person name="Myers T."/>
            <person name="Yan Y."/>
            <person name="Sichtig H."/>
        </authorList>
    </citation>
    <scope>NUCLEOTIDE SEQUENCE [LARGE SCALE GENOMIC DNA]</scope>
    <source>
        <strain evidence="1 2">FDAARGOS_890</strain>
    </source>
</reference>
<proteinExistence type="predicted"/>